<dbReference type="PATRIC" id="fig|35623.3.peg.701"/>
<dbReference type="InterPro" id="IPR009242">
    <property type="entry name" value="DUF896"/>
</dbReference>
<dbReference type="PROSITE" id="PS51819">
    <property type="entry name" value="VOC"/>
    <property type="match status" value="2"/>
</dbReference>
<dbReference type="InterPro" id="IPR037523">
    <property type="entry name" value="VOC_core"/>
</dbReference>
<dbReference type="SUPFAM" id="SSF54593">
    <property type="entry name" value="Glyoxalase/Bleomycin resistance protein/Dihydroxybiphenyl dioxygenase"/>
    <property type="match status" value="1"/>
</dbReference>
<gene>
    <name evidence="3" type="ORF">Aocu_07010</name>
</gene>
<protein>
    <submittedName>
        <fullName evidence="3">Glyoxalase/Bleomycin resistance protein/Dioxygenase superfamily protein</fullName>
    </submittedName>
</protein>
<dbReference type="PANTHER" id="PTHR36110:SF2">
    <property type="entry name" value="RING-CLEAVING DIOXYGENASE MHQE-RELATED"/>
    <property type="match status" value="1"/>
</dbReference>
<organism evidence="3 4">
    <name type="scientific">Acholeplasma oculi</name>
    <dbReference type="NCBI Taxonomy" id="35623"/>
    <lineage>
        <taxon>Bacteria</taxon>
        <taxon>Bacillati</taxon>
        <taxon>Mycoplasmatota</taxon>
        <taxon>Mollicutes</taxon>
        <taxon>Acholeplasmatales</taxon>
        <taxon>Acholeplasmataceae</taxon>
        <taxon>Acholeplasma</taxon>
    </lineage>
</organism>
<keyword evidence="3" id="KW-0223">Dioxygenase</keyword>
<dbReference type="GO" id="GO:0051213">
    <property type="term" value="F:dioxygenase activity"/>
    <property type="evidence" value="ECO:0007669"/>
    <property type="project" value="UniProtKB-KW"/>
</dbReference>
<dbReference type="KEGG" id="aoc:Aocu_07010"/>
<keyword evidence="4" id="KW-1185">Reference proteome</keyword>
<dbReference type="Pfam" id="PF00903">
    <property type="entry name" value="Glyoxalase"/>
    <property type="match status" value="1"/>
</dbReference>
<dbReference type="HAMAP" id="MF_01103">
    <property type="entry name" value="UPF0291"/>
    <property type="match status" value="1"/>
</dbReference>
<accession>A0A061ABJ4</accession>
<dbReference type="AlphaFoldDB" id="A0A061ABJ4"/>
<dbReference type="Proteomes" id="UP000032434">
    <property type="component" value="Chromosome 1"/>
</dbReference>
<dbReference type="EMBL" id="LK028559">
    <property type="protein sequence ID" value="CDR30774.1"/>
    <property type="molecule type" value="Genomic_DNA"/>
</dbReference>
<dbReference type="FunCoup" id="A0A061ABJ4">
    <property type="interactions" value="10"/>
</dbReference>
<dbReference type="InParanoid" id="A0A061ABJ4"/>
<feature type="domain" description="VOC" evidence="2">
    <location>
        <begin position="154"/>
        <end position="270"/>
    </location>
</feature>
<evidence type="ECO:0000259" key="2">
    <source>
        <dbReference type="PROSITE" id="PS51819"/>
    </source>
</evidence>
<proteinExistence type="inferred from homology"/>
<keyword evidence="1" id="KW-0963">Cytoplasm</keyword>
<evidence type="ECO:0000256" key="1">
    <source>
        <dbReference type="ARBA" id="ARBA00022490"/>
    </source>
</evidence>
<dbReference type="Pfam" id="PF05979">
    <property type="entry name" value="DUF896"/>
    <property type="match status" value="1"/>
</dbReference>
<dbReference type="SUPFAM" id="SSF158221">
    <property type="entry name" value="YnzC-like"/>
    <property type="match status" value="1"/>
</dbReference>
<dbReference type="STRING" id="35623.Aocu_07010"/>
<dbReference type="Gene3D" id="3.10.180.10">
    <property type="entry name" value="2,3-Dihydroxybiphenyl 1,2-Dioxygenase, domain 1"/>
    <property type="match status" value="2"/>
</dbReference>
<keyword evidence="3" id="KW-0560">Oxidoreductase</keyword>
<sequence length="401" mass="47034">MIHMKIKGIHHISSIVWHAQENLDFYSGVLGYRLLKRAVNFDAPEIHHLYFGHPKLEHDTVLTFFPWKKSYKEGMIGDGQVTLTALKIPYASIQFWVNRFKQFNIPYDLIHDNDGSSVYFNDPHGIKYKLVEDETLMIDNETVFDINPTESIQSVHSVVLHSNKFIESVSFFKDTLKLQVIKEDIDFIRFHSGKSYNQYIDIINDSIGISKMGAGTVHHLALSVDKEDMNQFISVIQTLGLPLSEEKNRNFFHSVYFREPGGILIELATDEPGFPKNEVLEVEPALYLPPFLEHLRFKLEKELMPLWIKPVHELRSYPYEDYQTYQIWKSHQDLLSRINYFAKLSKERKLTLEETEEREQLRRKYVENITGQVRHNLNNVQIETEDGQKVSLKLKERKKHA</sequence>
<name>A0A061ABJ4_9MOLU</name>
<dbReference type="InterPro" id="IPR052537">
    <property type="entry name" value="Extradiol_RC_dioxygenase"/>
</dbReference>
<dbReference type="PANTHER" id="PTHR36110">
    <property type="entry name" value="RING-CLEAVING DIOXYGENASE MHQE-RELATED"/>
    <property type="match status" value="1"/>
</dbReference>
<feature type="domain" description="VOC" evidence="2">
    <location>
        <begin position="8"/>
        <end position="133"/>
    </location>
</feature>
<reference evidence="4" key="1">
    <citation type="submission" date="2014-05" db="EMBL/GenBank/DDBJ databases">
        <authorList>
            <person name="Kube M."/>
        </authorList>
    </citation>
    <scope>NUCLEOTIDE SEQUENCE [LARGE SCALE GENOMIC DNA]</scope>
</reference>
<dbReference type="HOGENOM" id="CLU_057821_0_0_14"/>
<dbReference type="InterPro" id="IPR004360">
    <property type="entry name" value="Glyas_Fos-R_dOase_dom"/>
</dbReference>
<dbReference type="Gene3D" id="1.10.287.540">
    <property type="entry name" value="Helix hairpin bin"/>
    <property type="match status" value="1"/>
</dbReference>
<evidence type="ECO:0000313" key="4">
    <source>
        <dbReference type="Proteomes" id="UP000032434"/>
    </source>
</evidence>
<dbReference type="InterPro" id="IPR029068">
    <property type="entry name" value="Glyas_Bleomycin-R_OHBP_Dase"/>
</dbReference>
<evidence type="ECO:0000313" key="3">
    <source>
        <dbReference type="EMBL" id="CDR30774.1"/>
    </source>
</evidence>